<keyword evidence="2" id="KW-1185">Reference proteome</keyword>
<accession>A0ABR3MQA4</accession>
<proteinExistence type="predicted"/>
<dbReference type="EMBL" id="JAYMGO010000010">
    <property type="protein sequence ID" value="KAL1266798.1"/>
    <property type="molecule type" value="Genomic_DNA"/>
</dbReference>
<reference evidence="1 2" key="1">
    <citation type="submission" date="2023-09" db="EMBL/GenBank/DDBJ databases">
        <authorList>
            <person name="Wang M."/>
        </authorList>
    </citation>
    <scope>NUCLEOTIDE SEQUENCE [LARGE SCALE GENOMIC DNA]</scope>
    <source>
        <strain evidence="1">GT-2023</strain>
        <tissue evidence="1">Liver</tissue>
    </source>
</reference>
<evidence type="ECO:0000313" key="1">
    <source>
        <dbReference type="EMBL" id="KAL1266798.1"/>
    </source>
</evidence>
<dbReference type="Proteomes" id="UP001558613">
    <property type="component" value="Unassembled WGS sequence"/>
</dbReference>
<comment type="caution">
    <text evidence="1">The sequence shown here is derived from an EMBL/GenBank/DDBJ whole genome shotgun (WGS) entry which is preliminary data.</text>
</comment>
<protein>
    <submittedName>
        <fullName evidence="1">Uncharacterized protein</fullName>
    </submittedName>
</protein>
<name>A0ABR3MQA4_9TELE</name>
<evidence type="ECO:0000313" key="2">
    <source>
        <dbReference type="Proteomes" id="UP001558613"/>
    </source>
</evidence>
<organism evidence="1 2">
    <name type="scientific">Cirrhinus molitorella</name>
    <name type="common">mud carp</name>
    <dbReference type="NCBI Taxonomy" id="172907"/>
    <lineage>
        <taxon>Eukaryota</taxon>
        <taxon>Metazoa</taxon>
        <taxon>Chordata</taxon>
        <taxon>Craniata</taxon>
        <taxon>Vertebrata</taxon>
        <taxon>Euteleostomi</taxon>
        <taxon>Actinopterygii</taxon>
        <taxon>Neopterygii</taxon>
        <taxon>Teleostei</taxon>
        <taxon>Ostariophysi</taxon>
        <taxon>Cypriniformes</taxon>
        <taxon>Cyprinidae</taxon>
        <taxon>Labeoninae</taxon>
        <taxon>Labeonini</taxon>
        <taxon>Cirrhinus</taxon>
    </lineage>
</organism>
<sequence length="98" mass="10757">MPALSVIPPPHVRSTGAHEGWLLRNAAVRSVTSILLPSFPTKPQGTGTHASRKSQRRYHSVGVSVLSRLSLFWSHCRIPSERGTLSSSEWDINAKAPF</sequence>
<gene>
    <name evidence="1" type="ORF">QQF64_002473</name>
</gene>